<evidence type="ECO:0000313" key="5">
    <source>
        <dbReference type="Proteomes" id="UP000316095"/>
    </source>
</evidence>
<evidence type="ECO:0000259" key="3">
    <source>
        <dbReference type="Pfam" id="PF12696"/>
    </source>
</evidence>
<dbReference type="Proteomes" id="UP000316095">
    <property type="component" value="Unassembled WGS sequence"/>
</dbReference>
<comment type="caution">
    <text evidence="4">The sequence shown here is derived from an EMBL/GenBank/DDBJ whole genome shotgun (WGS) entry which is preliminary data.</text>
</comment>
<organism evidence="4 5">
    <name type="scientific">Rubinisphaera italica</name>
    <dbReference type="NCBI Taxonomy" id="2527969"/>
    <lineage>
        <taxon>Bacteria</taxon>
        <taxon>Pseudomonadati</taxon>
        <taxon>Planctomycetota</taxon>
        <taxon>Planctomycetia</taxon>
        <taxon>Planctomycetales</taxon>
        <taxon>Planctomycetaceae</taxon>
        <taxon>Rubinisphaera</taxon>
    </lineage>
</organism>
<dbReference type="SUPFAM" id="SSF52540">
    <property type="entry name" value="P-loop containing nucleoside triphosphate hydrolases"/>
    <property type="match status" value="1"/>
</dbReference>
<evidence type="ECO:0000256" key="1">
    <source>
        <dbReference type="SAM" id="MobiDB-lite"/>
    </source>
</evidence>
<feature type="compositionally biased region" description="Polar residues" evidence="1">
    <location>
        <begin position="646"/>
        <end position="710"/>
    </location>
</feature>
<dbReference type="Pfam" id="PF01935">
    <property type="entry name" value="DUF87"/>
    <property type="match status" value="1"/>
</dbReference>
<feature type="domain" description="TraD/TraG TraM recognition site" evidence="3">
    <location>
        <begin position="320"/>
        <end position="433"/>
    </location>
</feature>
<feature type="domain" description="Helicase HerA central" evidence="2">
    <location>
        <begin position="20"/>
        <end position="155"/>
    </location>
</feature>
<feature type="compositionally biased region" description="Low complexity" evidence="1">
    <location>
        <begin position="473"/>
        <end position="496"/>
    </location>
</feature>
<dbReference type="Gene3D" id="3.40.50.300">
    <property type="entry name" value="P-loop containing nucleotide triphosphate hydrolases"/>
    <property type="match status" value="2"/>
</dbReference>
<dbReference type="AlphaFoldDB" id="A0A5C5XF97"/>
<dbReference type="OrthoDB" id="9806951at2"/>
<dbReference type="InterPro" id="IPR051162">
    <property type="entry name" value="T4SS_component"/>
</dbReference>
<dbReference type="RefSeq" id="WP_146503621.1">
    <property type="nucleotide sequence ID" value="NZ_SJPG01000001.1"/>
</dbReference>
<protein>
    <submittedName>
        <fullName evidence="4">AAA-like domain protein</fullName>
    </submittedName>
</protein>
<dbReference type="InterPro" id="IPR002789">
    <property type="entry name" value="HerA_central"/>
</dbReference>
<keyword evidence="5" id="KW-1185">Reference proteome</keyword>
<dbReference type="Pfam" id="PF12696">
    <property type="entry name" value="TraG-D_C"/>
    <property type="match status" value="1"/>
</dbReference>
<evidence type="ECO:0000259" key="2">
    <source>
        <dbReference type="Pfam" id="PF01935"/>
    </source>
</evidence>
<proteinExistence type="predicted"/>
<accession>A0A5C5XF97</accession>
<evidence type="ECO:0000313" key="4">
    <source>
        <dbReference type="EMBL" id="TWT61660.1"/>
    </source>
</evidence>
<dbReference type="InterPro" id="IPR027417">
    <property type="entry name" value="P-loop_NTPase"/>
</dbReference>
<feature type="compositionally biased region" description="Polar residues" evidence="1">
    <location>
        <begin position="588"/>
        <end position="608"/>
    </location>
</feature>
<feature type="compositionally biased region" description="Low complexity" evidence="1">
    <location>
        <begin position="609"/>
        <end position="629"/>
    </location>
</feature>
<feature type="compositionally biased region" description="Polar residues" evidence="1">
    <location>
        <begin position="497"/>
        <end position="565"/>
    </location>
</feature>
<gene>
    <name evidence="4" type="ORF">Pan54_23970</name>
</gene>
<feature type="region of interest" description="Disordered" evidence="1">
    <location>
        <begin position="588"/>
        <end position="710"/>
    </location>
</feature>
<dbReference type="PANTHER" id="PTHR30121:SF6">
    <property type="entry name" value="SLR6007 PROTEIN"/>
    <property type="match status" value="1"/>
</dbReference>
<sequence length="851" mass="93438">MNNSEPNYNIATNNDLVDYQLGQRIDGEDAPFVLNRDLMAQHMLLLGGTGCGKSKFLELLCREMIDDYAGFCLIDPHGDLAEDVVAHAGKLALDRNHPFSPEWIHYIQPSFANVFGFDPFRYEEADDITEEQREIAYRAWLEATVDRVAEVLLRKQGESSFEGMPRLERFLKDVLLAVGTAVDDEGSHLPLGNALTLLDFGHKRQADVYRLVAPHLPRHVTADFERLAALSPNRQAEMTDSTINRLRSFLSPIVTAVFQDHLHTIDFSQIIRNQETVIVNLCETNYFSSDQAKAIGGLIIHEILAKTRAVRKRSQRVPYSLIIDEASEFIGRDVQRALTGHRKFKLSVCLSAQQLSSFKTETLDLIPDILNCCKAKICFQQENPDDLEYLAKVFGYSNLDFTEHYQKVYAPDGFDWVIVESENFSQSKQSSETHGSSFANAEASTESSSMTEQRSDSISENKGTTINRGVAVSHTRGTSKSTGTGSSVSATVGDSSAQSETIGESESESLSTGNSHTVTIGHSDSQNRSRSTQESISNSQQVSQSRTKGFSDNHSAGRTGTNSEGYSYVSPLGPVMSIQSTISNNEAMGQTETNSRGSSISDGETSAKGSSRTTGSSESTGESSVQSESKAFGRSRTKSHSRSLSRSRGQTTGTNRSQLSGQSTSLSDSESDQTGHTKSSGESTSQTHGKTTSFARSRTTGMARQWSKTRTESLAHQIGESYSSGISLSPHPLPKYRVELQKTPNLARSINDQFALFAHLLAIANVGQAMVRLPNGRSEIIQVNHVMAPAENLLEQEEITEWMIAKIIATHAYNLAPSLDEGSDSDSLLRFIEQSQTPQEQTDQDTGFSTM</sequence>
<dbReference type="PANTHER" id="PTHR30121">
    <property type="entry name" value="UNCHARACTERIZED PROTEIN YJGR-RELATED"/>
    <property type="match status" value="1"/>
</dbReference>
<feature type="compositionally biased region" description="Basic residues" evidence="1">
    <location>
        <begin position="633"/>
        <end position="645"/>
    </location>
</feature>
<dbReference type="EMBL" id="SJPG01000001">
    <property type="protein sequence ID" value="TWT61660.1"/>
    <property type="molecule type" value="Genomic_DNA"/>
</dbReference>
<feature type="compositionally biased region" description="Low complexity" evidence="1">
    <location>
        <begin position="436"/>
        <end position="452"/>
    </location>
</feature>
<name>A0A5C5XF97_9PLAN</name>
<reference evidence="4 5" key="1">
    <citation type="submission" date="2019-02" db="EMBL/GenBank/DDBJ databases">
        <title>Deep-cultivation of Planctomycetes and their phenomic and genomic characterization uncovers novel biology.</title>
        <authorList>
            <person name="Wiegand S."/>
            <person name="Jogler M."/>
            <person name="Boedeker C."/>
            <person name="Pinto D."/>
            <person name="Vollmers J."/>
            <person name="Rivas-Marin E."/>
            <person name="Kohn T."/>
            <person name="Peeters S.H."/>
            <person name="Heuer A."/>
            <person name="Rast P."/>
            <person name="Oberbeckmann S."/>
            <person name="Bunk B."/>
            <person name="Jeske O."/>
            <person name="Meyerdierks A."/>
            <person name="Storesund J.E."/>
            <person name="Kallscheuer N."/>
            <person name="Luecker S."/>
            <person name="Lage O.M."/>
            <person name="Pohl T."/>
            <person name="Merkel B.J."/>
            <person name="Hornburger P."/>
            <person name="Mueller R.-W."/>
            <person name="Bruemmer F."/>
            <person name="Labrenz M."/>
            <person name="Spormann A.M."/>
            <person name="Op Den Camp H."/>
            <person name="Overmann J."/>
            <person name="Amann R."/>
            <person name="Jetten M.S.M."/>
            <person name="Mascher T."/>
            <person name="Medema M.H."/>
            <person name="Devos D.P."/>
            <person name="Kaster A.-K."/>
            <person name="Ovreas L."/>
            <person name="Rohde M."/>
            <person name="Galperin M.Y."/>
            <person name="Jogler C."/>
        </authorList>
    </citation>
    <scope>NUCLEOTIDE SEQUENCE [LARGE SCALE GENOMIC DNA]</scope>
    <source>
        <strain evidence="4 5">Pan54</strain>
    </source>
</reference>
<dbReference type="InterPro" id="IPR032689">
    <property type="entry name" value="TraG-D_C"/>
</dbReference>
<feature type="region of interest" description="Disordered" evidence="1">
    <location>
        <begin position="427"/>
        <end position="568"/>
    </location>
</feature>